<dbReference type="PANTHER" id="PTHR12120:SF10">
    <property type="entry name" value="TNFR-CYS DOMAIN-CONTAINING PROTEIN"/>
    <property type="match status" value="1"/>
</dbReference>
<comment type="caution">
    <text evidence="9">Lacks conserved residue(s) required for the propagation of feature annotation.</text>
</comment>
<keyword evidence="7 12" id="KW-0675">Receptor</keyword>
<dbReference type="GO" id="GO:0005886">
    <property type="term" value="C:plasma membrane"/>
    <property type="evidence" value="ECO:0007669"/>
    <property type="project" value="TreeGrafter"/>
</dbReference>
<keyword evidence="5" id="KW-0472">Membrane</keyword>
<dbReference type="EMBL" id="CM015720">
    <property type="protein sequence ID" value="KAF3694049.1"/>
    <property type="molecule type" value="Genomic_DNA"/>
</dbReference>
<dbReference type="InterPro" id="IPR001368">
    <property type="entry name" value="TNFR/NGFR_Cys_rich_reg"/>
</dbReference>
<dbReference type="PROSITE" id="PS50050">
    <property type="entry name" value="TNFR_NGFR_2"/>
    <property type="match status" value="1"/>
</dbReference>
<evidence type="ECO:0000313" key="12">
    <source>
        <dbReference type="EMBL" id="KAF3694049.1"/>
    </source>
</evidence>
<evidence type="ECO:0000256" key="1">
    <source>
        <dbReference type="ARBA" id="ARBA00004167"/>
    </source>
</evidence>
<keyword evidence="8" id="KW-0325">Glycoprotein</keyword>
<dbReference type="PROSITE" id="PS00652">
    <property type="entry name" value="TNFR_NGFR_1"/>
    <property type="match status" value="1"/>
</dbReference>
<dbReference type="GO" id="GO:0038023">
    <property type="term" value="F:signaling receptor activity"/>
    <property type="evidence" value="ECO:0007669"/>
    <property type="project" value="InterPro"/>
</dbReference>
<keyword evidence="13" id="KW-1185">Reference proteome</keyword>
<accession>A0A6G1PUY9</accession>
<keyword evidence="10" id="KW-0732">Signal</keyword>
<evidence type="ECO:0000256" key="3">
    <source>
        <dbReference type="ARBA" id="ARBA00022737"/>
    </source>
</evidence>
<keyword evidence="3" id="KW-0677">Repeat</keyword>
<evidence type="ECO:0000313" key="13">
    <source>
        <dbReference type="Proteomes" id="UP000503349"/>
    </source>
</evidence>
<organism evidence="12 13">
    <name type="scientific">Channa argus</name>
    <name type="common">Northern snakehead</name>
    <name type="synonym">Ophicephalus argus</name>
    <dbReference type="NCBI Taxonomy" id="215402"/>
    <lineage>
        <taxon>Eukaryota</taxon>
        <taxon>Metazoa</taxon>
        <taxon>Chordata</taxon>
        <taxon>Craniata</taxon>
        <taxon>Vertebrata</taxon>
        <taxon>Euteleostomi</taxon>
        <taxon>Actinopterygii</taxon>
        <taxon>Neopterygii</taxon>
        <taxon>Teleostei</taxon>
        <taxon>Neoteleostei</taxon>
        <taxon>Acanthomorphata</taxon>
        <taxon>Anabantaria</taxon>
        <taxon>Anabantiformes</taxon>
        <taxon>Channoidei</taxon>
        <taxon>Channidae</taxon>
        <taxon>Channa</taxon>
    </lineage>
</organism>
<dbReference type="Proteomes" id="UP000503349">
    <property type="component" value="Chromosome 9"/>
</dbReference>
<proteinExistence type="predicted"/>
<evidence type="ECO:0000259" key="11">
    <source>
        <dbReference type="PROSITE" id="PS50050"/>
    </source>
</evidence>
<dbReference type="GO" id="GO:0046330">
    <property type="term" value="P:positive regulation of JNK cascade"/>
    <property type="evidence" value="ECO:0007669"/>
    <property type="project" value="InterPro"/>
</dbReference>
<protein>
    <submittedName>
        <fullName evidence="12">Tumor necrosis factor receptor superfamily member 19 TRADE Toxicity and JNK inducer</fullName>
    </submittedName>
</protein>
<dbReference type="PANTHER" id="PTHR12120">
    <property type="entry name" value="TNFR-CYS DOMAIN-CONTAINING PROTEIN"/>
    <property type="match status" value="1"/>
</dbReference>
<evidence type="ECO:0000256" key="2">
    <source>
        <dbReference type="ARBA" id="ARBA00022692"/>
    </source>
</evidence>
<keyword evidence="2" id="KW-0812">Transmembrane</keyword>
<feature type="repeat" description="TNFR-Cys" evidence="9">
    <location>
        <begin position="76"/>
        <end position="116"/>
    </location>
</feature>
<dbReference type="InterPro" id="IPR047526">
    <property type="entry name" value="TNR19/27/EDAR"/>
</dbReference>
<reference evidence="12 13" key="1">
    <citation type="submission" date="2019-02" db="EMBL/GenBank/DDBJ databases">
        <title>Opniocepnalus argus genome.</title>
        <authorList>
            <person name="Zhou C."/>
            <person name="Xiao S."/>
        </authorList>
    </citation>
    <scope>NUCLEOTIDE SEQUENCE [LARGE SCALE GENOMIC DNA]</scope>
    <source>
        <strain evidence="12">OARG1902GOOAL</strain>
        <tissue evidence="12">Muscle</tissue>
    </source>
</reference>
<evidence type="ECO:0000256" key="5">
    <source>
        <dbReference type="ARBA" id="ARBA00023136"/>
    </source>
</evidence>
<evidence type="ECO:0000256" key="6">
    <source>
        <dbReference type="ARBA" id="ARBA00023157"/>
    </source>
</evidence>
<reference evidence="13" key="2">
    <citation type="submission" date="2019-02" db="EMBL/GenBank/DDBJ databases">
        <title>Opniocepnalus argus Var Kimnra genome.</title>
        <authorList>
            <person name="Zhou C."/>
            <person name="Xiao S."/>
        </authorList>
    </citation>
    <scope>NUCLEOTIDE SEQUENCE [LARGE SCALE GENOMIC DNA]</scope>
</reference>
<evidence type="ECO:0000256" key="9">
    <source>
        <dbReference type="PROSITE-ProRule" id="PRU00206"/>
    </source>
</evidence>
<gene>
    <name evidence="12" type="ORF">EXN66_Car009725</name>
</gene>
<feature type="domain" description="TNFR-Cys" evidence="11">
    <location>
        <begin position="76"/>
        <end position="116"/>
    </location>
</feature>
<evidence type="ECO:0000256" key="7">
    <source>
        <dbReference type="ARBA" id="ARBA00023170"/>
    </source>
</evidence>
<feature type="chain" id="PRO_5026325860" evidence="10">
    <location>
        <begin position="33"/>
        <end position="280"/>
    </location>
</feature>
<name>A0A6G1PUY9_CHAAH</name>
<feature type="signal peptide" evidence="10">
    <location>
        <begin position="1"/>
        <end position="32"/>
    </location>
</feature>
<comment type="subcellular location">
    <subcellularLocation>
        <location evidence="1">Membrane</location>
        <topology evidence="1">Single-pass membrane protein</topology>
    </subcellularLocation>
</comment>
<dbReference type="SMART" id="SM00208">
    <property type="entry name" value="TNFR"/>
    <property type="match status" value="2"/>
</dbReference>
<dbReference type="AlphaFoldDB" id="A0A6G1PUY9"/>
<evidence type="ECO:0000256" key="4">
    <source>
        <dbReference type="ARBA" id="ARBA00022989"/>
    </source>
</evidence>
<keyword evidence="4" id="KW-1133">Transmembrane helix</keyword>
<dbReference type="GO" id="GO:0043123">
    <property type="term" value="P:positive regulation of canonical NF-kappaB signal transduction"/>
    <property type="evidence" value="ECO:0007669"/>
    <property type="project" value="InterPro"/>
</dbReference>
<evidence type="ECO:0000256" key="10">
    <source>
        <dbReference type="SAM" id="SignalP"/>
    </source>
</evidence>
<dbReference type="Gene3D" id="2.10.50.10">
    <property type="entry name" value="Tumor Necrosis Factor Receptor, subunit A, domain 2"/>
    <property type="match status" value="1"/>
</dbReference>
<sequence length="280" mass="30609">MEVGTSWRRDILLMDGCHYAALLMLWCVLVQSDHTCDQTEFLHPNGTCVACPVCGPGEQLSEDCGFGDGGKGVCMLCEEGHFSSDTGVAPCRRCTKCSLLNRLKKRTCLANSDALCGQCLPGGLNSSSHGNEVHPTSIVINVTTNIKPSSQNKENSIQEDQQSKCKATEEMEQKLKTIWEMAQGQSIEMLNYDLVQDLSLLLDSADNRHMLRRLGQSLGVPPQVCAYLQGFQELFQYLRTSTYTLLPQLAQAAALLPNPGVVAKIHQAVVNQGPLIDVLP</sequence>
<keyword evidence="6" id="KW-1015">Disulfide bond</keyword>
<evidence type="ECO:0000256" key="8">
    <source>
        <dbReference type="ARBA" id="ARBA00023180"/>
    </source>
</evidence>